<dbReference type="InterPro" id="IPR018767">
    <property type="entry name" value="Brl1/Brr6_dom"/>
</dbReference>
<dbReference type="PANTHER" id="PTHR28136:SF1">
    <property type="entry name" value="NUCLEUS EXPORT PROTEIN BRL1"/>
    <property type="match status" value="1"/>
</dbReference>
<feature type="region of interest" description="Disordered" evidence="1">
    <location>
        <begin position="167"/>
        <end position="206"/>
    </location>
</feature>
<evidence type="ECO:0000256" key="2">
    <source>
        <dbReference type="SAM" id="Phobius"/>
    </source>
</evidence>
<keyword evidence="2" id="KW-1133">Transmembrane helix</keyword>
<dbReference type="AlphaFoldDB" id="A0A2C5XJ01"/>
<feature type="region of interest" description="Disordered" evidence="1">
    <location>
        <begin position="1"/>
        <end position="150"/>
    </location>
</feature>
<proteinExistence type="predicted"/>
<dbReference type="GO" id="GO:0031965">
    <property type="term" value="C:nuclear membrane"/>
    <property type="evidence" value="ECO:0007669"/>
    <property type="project" value="InterPro"/>
</dbReference>
<feature type="compositionally biased region" description="Acidic residues" evidence="1">
    <location>
        <begin position="105"/>
        <end position="114"/>
    </location>
</feature>
<feature type="transmembrane region" description="Helical" evidence="2">
    <location>
        <begin position="338"/>
        <end position="357"/>
    </location>
</feature>
<dbReference type="Pfam" id="PF10104">
    <property type="entry name" value="Brr6_like_C_C"/>
    <property type="match status" value="1"/>
</dbReference>
<feature type="compositionally biased region" description="Low complexity" evidence="1">
    <location>
        <begin position="33"/>
        <end position="52"/>
    </location>
</feature>
<gene>
    <name evidence="4" type="ORF">CDD81_4725</name>
</gene>
<dbReference type="EMBL" id="NJET01000032">
    <property type="protein sequence ID" value="PHH64368.1"/>
    <property type="molecule type" value="Genomic_DNA"/>
</dbReference>
<dbReference type="GO" id="GO:0006998">
    <property type="term" value="P:nuclear envelope organization"/>
    <property type="evidence" value="ECO:0007669"/>
    <property type="project" value="InterPro"/>
</dbReference>
<dbReference type="STRING" id="1399860.A0A2C5XJ01"/>
<comment type="caution">
    <text evidence="4">The sequence shown here is derived from an EMBL/GenBank/DDBJ whole genome shotgun (WGS) entry which is preliminary data.</text>
</comment>
<feature type="compositionally biased region" description="Low complexity" evidence="1">
    <location>
        <begin position="60"/>
        <end position="74"/>
    </location>
</feature>
<dbReference type="InterPro" id="IPR040202">
    <property type="entry name" value="Brl1/Brr6"/>
</dbReference>
<keyword evidence="5" id="KW-1185">Reference proteome</keyword>
<keyword evidence="2" id="KW-0472">Membrane</keyword>
<evidence type="ECO:0000259" key="3">
    <source>
        <dbReference type="SMART" id="SM01042"/>
    </source>
</evidence>
<feature type="compositionally biased region" description="Basic and acidic residues" evidence="1">
    <location>
        <begin position="1"/>
        <end position="14"/>
    </location>
</feature>
<dbReference type="GO" id="GO:0055088">
    <property type="term" value="P:lipid homeostasis"/>
    <property type="evidence" value="ECO:0007669"/>
    <property type="project" value="InterPro"/>
</dbReference>
<evidence type="ECO:0000313" key="5">
    <source>
        <dbReference type="Proteomes" id="UP000226192"/>
    </source>
</evidence>
<dbReference type="SMART" id="SM01042">
    <property type="entry name" value="Brr6_like_C_C"/>
    <property type="match status" value="1"/>
</dbReference>
<dbReference type="Proteomes" id="UP000226192">
    <property type="component" value="Unassembled WGS sequence"/>
</dbReference>
<feature type="region of interest" description="Disordered" evidence="1">
    <location>
        <begin position="400"/>
        <end position="444"/>
    </location>
</feature>
<accession>A0A2C5XJ01</accession>
<dbReference type="PANTHER" id="PTHR28136">
    <property type="entry name" value="NUCLEUS EXPORT PROTEIN BRR6"/>
    <property type="match status" value="1"/>
</dbReference>
<evidence type="ECO:0000313" key="4">
    <source>
        <dbReference type="EMBL" id="PHH64368.1"/>
    </source>
</evidence>
<evidence type="ECO:0000256" key="1">
    <source>
        <dbReference type="SAM" id="MobiDB-lite"/>
    </source>
</evidence>
<reference evidence="4 5" key="1">
    <citation type="submission" date="2017-06" db="EMBL/GenBank/DDBJ databases">
        <title>Ant-infecting Ophiocordyceps genomes reveal a high diversity of potential behavioral manipulation genes and a possible major role for enterotoxins.</title>
        <authorList>
            <person name="De Bekker C."/>
            <person name="Evans H.C."/>
            <person name="Brachmann A."/>
            <person name="Hughes D.P."/>
        </authorList>
    </citation>
    <scope>NUCLEOTIDE SEQUENCE [LARGE SCALE GENOMIC DNA]</scope>
    <source>
        <strain evidence="4 5">Map64</strain>
    </source>
</reference>
<protein>
    <recommendedName>
        <fullName evidence="3">Brl1/Brr6 domain-containing protein</fullName>
    </recommendedName>
</protein>
<feature type="domain" description="Brl1/Brr6" evidence="3">
    <location>
        <begin position="229"/>
        <end position="358"/>
    </location>
</feature>
<sequence length="444" mass="48627">MASRGTEGHMDWKFDGPAPTDGTSPFAQAAKRAASTAPPFRSFAAAAAPSTPLFRPPQHHQPQLQPQQTPLQQPASPFRNPAFTTPRKPFDDDMLSEYSPSLTEASEDPPDTPEGEWRPGAMLDGPIAPSKIDKTSRYSRQGQAVRKHTPGKGEIAAYRHLPIGARSRKRQAYDKDVGAPGRIHGTQESDEWNSGADSGAGPRGGKPSRGIVEAFLHILNKYPNTPDHLLRWLVFCSKFALVTGLSFIGWSVVSTVRNDLSVANDLARTELMSKMTECQTQYTMNECSKRDRPALRIMCEQWYDCMVQNPGSISSIKVTAKQVAEILNEFAGTMSLKAWALVMVLLTLMASIVSNFGRRVRSPATPRAKTVAGSTAPETAGYMLVPVQTPQTERRALTGQDINSDALPLNLGTAANASPVRRSPKKNERYMSPVDWARSPRRGF</sequence>
<name>A0A2C5XJ01_9HYPO</name>
<keyword evidence="2" id="KW-0812">Transmembrane</keyword>
<dbReference type="OrthoDB" id="5961at2759"/>
<organism evidence="4 5">
    <name type="scientific">Ophiocordyceps australis</name>
    <dbReference type="NCBI Taxonomy" id="1399860"/>
    <lineage>
        <taxon>Eukaryota</taxon>
        <taxon>Fungi</taxon>
        <taxon>Dikarya</taxon>
        <taxon>Ascomycota</taxon>
        <taxon>Pezizomycotina</taxon>
        <taxon>Sordariomycetes</taxon>
        <taxon>Hypocreomycetidae</taxon>
        <taxon>Hypocreales</taxon>
        <taxon>Ophiocordycipitaceae</taxon>
        <taxon>Ophiocordyceps</taxon>
    </lineage>
</organism>